<dbReference type="Gene3D" id="3.40.50.2000">
    <property type="entry name" value="Glycogen Phosphorylase B"/>
    <property type="match status" value="2"/>
</dbReference>
<evidence type="ECO:0000313" key="3">
    <source>
        <dbReference type="EMBL" id="MBP0902357.1"/>
    </source>
</evidence>
<organism evidence="3 4">
    <name type="scientific">Mariniflexile gromovii</name>
    <dbReference type="NCBI Taxonomy" id="362523"/>
    <lineage>
        <taxon>Bacteria</taxon>
        <taxon>Pseudomonadati</taxon>
        <taxon>Bacteroidota</taxon>
        <taxon>Flavobacteriia</taxon>
        <taxon>Flavobacteriales</taxon>
        <taxon>Flavobacteriaceae</taxon>
        <taxon>Mariniflexile</taxon>
    </lineage>
</organism>
<gene>
    <name evidence="3" type="ORF">J8H85_00835</name>
</gene>
<comment type="caution">
    <text evidence="3">The sequence shown here is derived from an EMBL/GenBank/DDBJ whole genome shotgun (WGS) entry which is preliminary data.</text>
</comment>
<reference evidence="3 4" key="1">
    <citation type="submission" date="2021-04" db="EMBL/GenBank/DDBJ databases">
        <title>Mariniflexile gromovii gen. nov., sp. nov., a gliding bacterium isolated from the sea urchin Strongylocentrotus intermedius.</title>
        <authorList>
            <person name="Ko S."/>
            <person name="Le V."/>
            <person name="Ahn C.-Y."/>
            <person name="Oh H.-M."/>
        </authorList>
    </citation>
    <scope>NUCLEOTIDE SEQUENCE [LARGE SCALE GENOMIC DNA]</scope>
    <source>
        <strain evidence="3 4">KCTC 12570</strain>
    </source>
</reference>
<dbReference type="RefSeq" id="WP_209651707.1">
    <property type="nucleotide sequence ID" value="NZ_JAGJCB010000001.1"/>
</dbReference>
<dbReference type="EMBL" id="JAGJCB010000001">
    <property type="protein sequence ID" value="MBP0902357.1"/>
    <property type="molecule type" value="Genomic_DNA"/>
</dbReference>
<dbReference type="CDD" id="cd03789">
    <property type="entry name" value="GT9_LPS_heptosyltransferase"/>
    <property type="match status" value="1"/>
</dbReference>
<dbReference type="Proteomes" id="UP000670776">
    <property type="component" value="Unassembled WGS sequence"/>
</dbReference>
<dbReference type="SUPFAM" id="SSF53756">
    <property type="entry name" value="UDP-Glycosyltransferase/glycogen phosphorylase"/>
    <property type="match status" value="1"/>
</dbReference>
<evidence type="ECO:0000256" key="1">
    <source>
        <dbReference type="ARBA" id="ARBA00022676"/>
    </source>
</evidence>
<keyword evidence="4" id="KW-1185">Reference proteome</keyword>
<evidence type="ECO:0000313" key="4">
    <source>
        <dbReference type="Proteomes" id="UP000670776"/>
    </source>
</evidence>
<protein>
    <submittedName>
        <fullName evidence="3">Glycosyltransferase family 9 protein</fullName>
    </submittedName>
</protein>
<evidence type="ECO:0000256" key="2">
    <source>
        <dbReference type="ARBA" id="ARBA00022679"/>
    </source>
</evidence>
<proteinExistence type="predicted"/>
<accession>A0ABS4BP32</accession>
<keyword evidence="2" id="KW-0808">Transferase</keyword>
<dbReference type="Pfam" id="PF01075">
    <property type="entry name" value="Glyco_transf_9"/>
    <property type="match status" value="1"/>
</dbReference>
<dbReference type="PANTHER" id="PTHR30160">
    <property type="entry name" value="TETRAACYLDISACCHARIDE 4'-KINASE-RELATED"/>
    <property type="match status" value="1"/>
</dbReference>
<dbReference type="InterPro" id="IPR051199">
    <property type="entry name" value="LPS_LOS_Heptosyltrfase"/>
</dbReference>
<name>A0ABS4BP32_9FLAO</name>
<keyword evidence="1" id="KW-0328">Glycosyltransferase</keyword>
<dbReference type="InterPro" id="IPR002201">
    <property type="entry name" value="Glyco_trans_9"/>
</dbReference>
<sequence>MSFKQRINHYRRQLMHTITKSVGNSYSEPKIKPGQKIEIKKVLIIRPNHRLGNQLLLTPLVQEVINTFPECEIDLFVKGGVAFPVFENYKHVNKIIQLPKKPFSNLIKYAGGWLSIKSKTYDLVINGDKNSSSGRLLTQIANAPFKVFGDLDDAIQKQYPDHKHISKSPIYNLRNYLTKLGFQKNENTVPVLDIKLSETELSKGKAILDAIIKNDKKNICIYTNATGDKCYSEAWWETFYARLLKEYPEFNIIEMLPIENISKINFKAPHFYSKDIREMGAIIKNTSVFIAADNGVMHLSSASLTPTVGFFSVTDPDIYEPYGNGSIALNTKETNIEDWIKSINTILNKHHT</sequence>